<evidence type="ECO:0000256" key="5">
    <source>
        <dbReference type="ARBA" id="ARBA00022729"/>
    </source>
</evidence>
<comment type="caution">
    <text evidence="9">The sequence shown here is derived from an EMBL/GenBank/DDBJ whole genome shotgun (WGS) entry which is preliminary data.</text>
</comment>
<keyword evidence="5" id="KW-0732">Signal</keyword>
<evidence type="ECO:0000256" key="1">
    <source>
        <dbReference type="ARBA" id="ARBA00004613"/>
    </source>
</evidence>
<evidence type="ECO:0000256" key="6">
    <source>
        <dbReference type="ARBA" id="ARBA00023157"/>
    </source>
</evidence>
<evidence type="ECO:0000256" key="4">
    <source>
        <dbReference type="ARBA" id="ARBA00022525"/>
    </source>
</evidence>
<keyword evidence="6" id="KW-1015">Disulfide bond</keyword>
<keyword evidence="4" id="KW-0964">Secreted</keyword>
<reference evidence="9 10" key="1">
    <citation type="submission" date="2021-06" db="EMBL/GenBank/DDBJ databases">
        <title>Caerostris extrusa draft genome.</title>
        <authorList>
            <person name="Kono N."/>
            <person name="Arakawa K."/>
        </authorList>
    </citation>
    <scope>NUCLEOTIDE SEQUENCE [LARGE SCALE GENOMIC DNA]</scope>
</reference>
<evidence type="ECO:0000259" key="8">
    <source>
        <dbReference type="Pfam" id="PF20145"/>
    </source>
</evidence>
<name>A0AAV4XDT8_CAEEX</name>
<accession>A0AAV4XDT8</accession>
<evidence type="ECO:0000313" key="10">
    <source>
        <dbReference type="Proteomes" id="UP001054945"/>
    </source>
</evidence>
<dbReference type="Pfam" id="PF20145">
    <property type="entry name" value="ARMET_N"/>
    <property type="match status" value="1"/>
</dbReference>
<dbReference type="Proteomes" id="UP001054945">
    <property type="component" value="Unassembled WGS sequence"/>
</dbReference>
<dbReference type="GO" id="GO:0005576">
    <property type="term" value="C:extracellular region"/>
    <property type="evidence" value="ECO:0007669"/>
    <property type="project" value="UniProtKB-SubCell"/>
</dbReference>
<dbReference type="InterPro" id="IPR045333">
    <property type="entry name" value="ARMET-like"/>
</dbReference>
<evidence type="ECO:0000256" key="7">
    <source>
        <dbReference type="ARBA" id="ARBA00032923"/>
    </source>
</evidence>
<evidence type="ECO:0000256" key="3">
    <source>
        <dbReference type="ARBA" id="ARBA00014267"/>
    </source>
</evidence>
<evidence type="ECO:0000313" key="9">
    <source>
        <dbReference type="EMBL" id="GIY92833.1"/>
    </source>
</evidence>
<proteinExistence type="inferred from homology"/>
<dbReference type="PANTHER" id="PTHR12990:SF5">
    <property type="entry name" value="MESENCEPHALIC ASTROCYTE-DERIVED NEUROTROPHIC FACTOR HOMOLOG"/>
    <property type="match status" value="1"/>
</dbReference>
<feature type="domain" description="ARMET N-terminal" evidence="8">
    <location>
        <begin position="42"/>
        <end position="136"/>
    </location>
</feature>
<comment type="similarity">
    <text evidence="2">Belongs to the ARMET family.</text>
</comment>
<protein>
    <recommendedName>
        <fullName evidence="3">Mesencephalic astrocyte-derived neurotrophic factor homolog</fullName>
    </recommendedName>
    <alternativeName>
        <fullName evidence="7">MANF/CDNF-like protein</fullName>
    </alternativeName>
</protein>
<dbReference type="FunFam" id="1.10.225.10:FF:000003">
    <property type="entry name" value="Mesencephalic astrocyte-derived neurotrophic factor"/>
    <property type="match status" value="1"/>
</dbReference>
<comment type="subcellular location">
    <subcellularLocation>
        <location evidence="1">Secreted</location>
    </subcellularLocation>
</comment>
<dbReference type="InterPro" id="IPR045332">
    <property type="entry name" value="ARMET_N"/>
</dbReference>
<organism evidence="9 10">
    <name type="scientific">Caerostris extrusa</name>
    <name type="common">Bark spider</name>
    <name type="synonym">Caerostris bankana</name>
    <dbReference type="NCBI Taxonomy" id="172846"/>
    <lineage>
        <taxon>Eukaryota</taxon>
        <taxon>Metazoa</taxon>
        <taxon>Ecdysozoa</taxon>
        <taxon>Arthropoda</taxon>
        <taxon>Chelicerata</taxon>
        <taxon>Arachnida</taxon>
        <taxon>Araneae</taxon>
        <taxon>Araneomorphae</taxon>
        <taxon>Entelegynae</taxon>
        <taxon>Araneoidea</taxon>
        <taxon>Araneidae</taxon>
        <taxon>Caerostris</taxon>
    </lineage>
</organism>
<dbReference type="AlphaFoldDB" id="A0AAV4XDT8"/>
<evidence type="ECO:0000256" key="2">
    <source>
        <dbReference type="ARBA" id="ARBA00005617"/>
    </source>
</evidence>
<dbReference type="EMBL" id="BPLR01000200">
    <property type="protein sequence ID" value="GIY92833.1"/>
    <property type="molecule type" value="Genomic_DNA"/>
</dbReference>
<gene>
    <name evidence="9" type="primary">Manf</name>
    <name evidence="9" type="ORF">CEXT_706241</name>
</gene>
<sequence>MFDAPHFRAKLAIAKWRCSPHYSNYWRSLAKAGKNMASTEHKCEVCIKVLKHFSESLSKSEIRQPDVIEARFVEFCKGVESQENRFCYYLGGLHDSATRTVSDMSRPLSWGIPIEKICTRLGSKDPQICELKYSKKNARFHLLMGLTLNELQSLTEGLQLTCKGCIQKEDYIENILSAEKNEKQFHNEL</sequence>
<dbReference type="Gene3D" id="1.10.225.10">
    <property type="entry name" value="Saposin-like"/>
    <property type="match status" value="1"/>
</dbReference>
<dbReference type="PANTHER" id="PTHR12990">
    <property type="entry name" value="ARMET-LIKE PROTEIN"/>
    <property type="match status" value="1"/>
</dbReference>
<keyword evidence="10" id="KW-1185">Reference proteome</keyword>